<dbReference type="EMBL" id="JAJFAZ020000002">
    <property type="protein sequence ID" value="KAI5343511.1"/>
    <property type="molecule type" value="Genomic_DNA"/>
</dbReference>
<organism evidence="2 3">
    <name type="scientific">Prunus dulcis</name>
    <name type="common">Almond</name>
    <name type="synonym">Amygdalus dulcis</name>
    <dbReference type="NCBI Taxonomy" id="3755"/>
    <lineage>
        <taxon>Eukaryota</taxon>
        <taxon>Viridiplantae</taxon>
        <taxon>Streptophyta</taxon>
        <taxon>Embryophyta</taxon>
        <taxon>Tracheophyta</taxon>
        <taxon>Spermatophyta</taxon>
        <taxon>Magnoliopsida</taxon>
        <taxon>eudicotyledons</taxon>
        <taxon>Gunneridae</taxon>
        <taxon>Pentapetalae</taxon>
        <taxon>rosids</taxon>
        <taxon>fabids</taxon>
        <taxon>Rosales</taxon>
        <taxon>Rosaceae</taxon>
        <taxon>Amygdaloideae</taxon>
        <taxon>Amygdaleae</taxon>
        <taxon>Prunus</taxon>
    </lineage>
</organism>
<accession>A0AAD4WI03</accession>
<dbReference type="Gene3D" id="3.30.420.10">
    <property type="entry name" value="Ribonuclease H-like superfamily/Ribonuclease H"/>
    <property type="match status" value="1"/>
</dbReference>
<sequence length="142" mass="16354">MQAFPVHLIAQVDSVRIPSFDHRITNGRGDEDIRHRSLLEKFDFVMLEHVPRKDNQMVDALANLAATLVLTKDEVVNLPVCQRWVVPLALGASQEGVNFISVLSIDVDDWRQTLIDYLEHGKLPDESRHRSEVRRRAPQFIY</sequence>
<gene>
    <name evidence="2" type="ORF">L3X38_011387</name>
</gene>
<evidence type="ECO:0000313" key="2">
    <source>
        <dbReference type="EMBL" id="KAI5343511.1"/>
    </source>
</evidence>
<evidence type="ECO:0000313" key="3">
    <source>
        <dbReference type="Proteomes" id="UP001054821"/>
    </source>
</evidence>
<evidence type="ECO:0000259" key="1">
    <source>
        <dbReference type="Pfam" id="PF13456"/>
    </source>
</evidence>
<reference evidence="2 3" key="1">
    <citation type="journal article" date="2022" name="G3 (Bethesda)">
        <title>Whole-genome sequence and methylome profiling of the almond [Prunus dulcis (Mill.) D.A. Webb] cultivar 'Nonpareil'.</title>
        <authorList>
            <person name="D'Amico-Willman K.M."/>
            <person name="Ouma W.Z."/>
            <person name="Meulia T."/>
            <person name="Sideli G.M."/>
            <person name="Gradziel T.M."/>
            <person name="Fresnedo-Ramirez J."/>
        </authorList>
    </citation>
    <scope>NUCLEOTIDE SEQUENCE [LARGE SCALE GENOMIC DNA]</scope>
    <source>
        <strain evidence="2">Clone GOH B32 T37-40</strain>
    </source>
</reference>
<proteinExistence type="predicted"/>
<feature type="domain" description="RNase H type-1" evidence="1">
    <location>
        <begin position="36"/>
        <end position="65"/>
    </location>
</feature>
<dbReference type="Proteomes" id="UP001054821">
    <property type="component" value="Chromosome 2"/>
</dbReference>
<dbReference type="PANTHER" id="PTHR48475">
    <property type="entry name" value="RIBONUCLEASE H"/>
    <property type="match status" value="1"/>
</dbReference>
<dbReference type="Pfam" id="PF13456">
    <property type="entry name" value="RVT_3"/>
    <property type="match status" value="1"/>
</dbReference>
<dbReference type="AlphaFoldDB" id="A0AAD4WI03"/>
<dbReference type="InterPro" id="IPR036397">
    <property type="entry name" value="RNaseH_sf"/>
</dbReference>
<dbReference type="PANTHER" id="PTHR48475:SF1">
    <property type="entry name" value="RNASE H TYPE-1 DOMAIN-CONTAINING PROTEIN"/>
    <property type="match status" value="1"/>
</dbReference>
<protein>
    <recommendedName>
        <fullName evidence="1">RNase H type-1 domain-containing protein</fullName>
    </recommendedName>
</protein>
<dbReference type="InterPro" id="IPR002156">
    <property type="entry name" value="RNaseH_domain"/>
</dbReference>
<name>A0AAD4WI03_PRUDU</name>
<comment type="caution">
    <text evidence="2">The sequence shown here is derived from an EMBL/GenBank/DDBJ whole genome shotgun (WGS) entry which is preliminary data.</text>
</comment>
<dbReference type="GO" id="GO:0004523">
    <property type="term" value="F:RNA-DNA hybrid ribonuclease activity"/>
    <property type="evidence" value="ECO:0007669"/>
    <property type="project" value="InterPro"/>
</dbReference>
<dbReference type="GO" id="GO:0003676">
    <property type="term" value="F:nucleic acid binding"/>
    <property type="evidence" value="ECO:0007669"/>
    <property type="project" value="InterPro"/>
</dbReference>
<keyword evidence="3" id="KW-1185">Reference proteome</keyword>